<dbReference type="Proteomes" id="UP001177140">
    <property type="component" value="Unassembled WGS sequence"/>
</dbReference>
<proteinExistence type="predicted"/>
<organism evidence="2 3">
    <name type="scientific">Papaver nudicaule</name>
    <name type="common">Iceland poppy</name>
    <dbReference type="NCBI Taxonomy" id="74823"/>
    <lineage>
        <taxon>Eukaryota</taxon>
        <taxon>Viridiplantae</taxon>
        <taxon>Streptophyta</taxon>
        <taxon>Embryophyta</taxon>
        <taxon>Tracheophyta</taxon>
        <taxon>Spermatophyta</taxon>
        <taxon>Magnoliopsida</taxon>
        <taxon>Ranunculales</taxon>
        <taxon>Papaveraceae</taxon>
        <taxon>Papaveroideae</taxon>
        <taxon>Papaver</taxon>
    </lineage>
</organism>
<evidence type="ECO:0000256" key="1">
    <source>
        <dbReference type="SAM" id="MobiDB-lite"/>
    </source>
</evidence>
<reference evidence="2" key="1">
    <citation type="submission" date="2022-03" db="EMBL/GenBank/DDBJ databases">
        <title>A functionally conserved STORR gene fusion in Papaver species that diverged 16.8 million years ago.</title>
        <authorList>
            <person name="Catania T."/>
        </authorList>
    </citation>
    <scope>NUCLEOTIDE SEQUENCE</scope>
    <source>
        <strain evidence="2">S-191538</strain>
    </source>
</reference>
<feature type="region of interest" description="Disordered" evidence="1">
    <location>
        <begin position="35"/>
        <end position="93"/>
    </location>
</feature>
<sequence length="178" mass="19497">VAHSTYPDSPLGPDAFREYESLLLQDFEELVRKSEIEKKSSSRPSNFGRSEDSILNENLASEDEGWAKFSLSEEEIPRTPRTPRENLDEPNSLVPKGDSLLRFDISVNHFPMILCPLSPRVFVLPSEGTIAEACLSSEHEDSLGPGLPSISTGVPSDGDDIPPGAILTAHLLYHIAAK</sequence>
<evidence type="ECO:0000313" key="2">
    <source>
        <dbReference type="EMBL" id="MCL7023899.1"/>
    </source>
</evidence>
<dbReference type="EMBL" id="JAJJMA010027829">
    <property type="protein sequence ID" value="MCL7023899.1"/>
    <property type="molecule type" value="Genomic_DNA"/>
</dbReference>
<dbReference type="AlphaFoldDB" id="A0AA41UX87"/>
<feature type="non-terminal residue" evidence="2">
    <location>
        <position position="1"/>
    </location>
</feature>
<keyword evidence="3" id="KW-1185">Reference proteome</keyword>
<feature type="non-terminal residue" evidence="2">
    <location>
        <position position="178"/>
    </location>
</feature>
<name>A0AA41UX87_PAPNU</name>
<feature type="compositionally biased region" description="Basic and acidic residues" evidence="1">
    <location>
        <begin position="75"/>
        <end position="87"/>
    </location>
</feature>
<accession>A0AA41UX87</accession>
<evidence type="ECO:0000313" key="3">
    <source>
        <dbReference type="Proteomes" id="UP001177140"/>
    </source>
</evidence>
<comment type="caution">
    <text evidence="2">The sequence shown here is derived from an EMBL/GenBank/DDBJ whole genome shotgun (WGS) entry which is preliminary data.</text>
</comment>
<protein>
    <submittedName>
        <fullName evidence="2">Uncharacterized protein</fullName>
    </submittedName>
</protein>
<gene>
    <name evidence="2" type="ORF">MKW94_017647</name>
</gene>